<dbReference type="GO" id="GO:0008168">
    <property type="term" value="F:methyltransferase activity"/>
    <property type="evidence" value="ECO:0007669"/>
    <property type="project" value="UniProtKB-KW"/>
</dbReference>
<feature type="region of interest" description="Disordered" evidence="8">
    <location>
        <begin position="139"/>
        <end position="199"/>
    </location>
</feature>
<evidence type="ECO:0000256" key="2">
    <source>
        <dbReference type="ARBA" id="ARBA00022454"/>
    </source>
</evidence>
<evidence type="ECO:0000256" key="8">
    <source>
        <dbReference type="SAM" id="MobiDB-lite"/>
    </source>
</evidence>
<dbReference type="InterPro" id="IPR050973">
    <property type="entry name" value="H3K9_Histone-Lys_N-MTase"/>
</dbReference>
<feature type="region of interest" description="Disordered" evidence="8">
    <location>
        <begin position="967"/>
        <end position="1010"/>
    </location>
</feature>
<evidence type="ECO:0000256" key="5">
    <source>
        <dbReference type="ARBA" id="ARBA00022691"/>
    </source>
</evidence>
<keyword evidence="3" id="KW-0489">Methyltransferase</keyword>
<evidence type="ECO:0000259" key="10">
    <source>
        <dbReference type="PROSITE" id="PS50868"/>
    </source>
</evidence>
<dbReference type="InterPro" id="IPR046341">
    <property type="entry name" value="SET_dom_sf"/>
</dbReference>
<keyword evidence="6" id="KW-0479">Metal-binding</keyword>
<evidence type="ECO:0000256" key="6">
    <source>
        <dbReference type="ARBA" id="ARBA00022723"/>
    </source>
</evidence>
<evidence type="ECO:0000313" key="12">
    <source>
        <dbReference type="Proteomes" id="UP000001058"/>
    </source>
</evidence>
<dbReference type="Proteomes" id="UP000001058">
    <property type="component" value="Unassembled WGS sequence"/>
</dbReference>
<reference evidence="11 12" key="1">
    <citation type="journal article" date="2010" name="Science">
        <title>Genomic analysis of organismal complexity in the multicellular green alga Volvox carteri.</title>
        <authorList>
            <person name="Prochnik S.E."/>
            <person name="Umen J."/>
            <person name="Nedelcu A.M."/>
            <person name="Hallmann A."/>
            <person name="Miller S.M."/>
            <person name="Nishii I."/>
            <person name="Ferris P."/>
            <person name="Kuo A."/>
            <person name="Mitros T."/>
            <person name="Fritz-Laylin L.K."/>
            <person name="Hellsten U."/>
            <person name="Chapman J."/>
            <person name="Simakov O."/>
            <person name="Rensing S.A."/>
            <person name="Terry A."/>
            <person name="Pangilinan J."/>
            <person name="Kapitonov V."/>
            <person name="Jurka J."/>
            <person name="Salamov A."/>
            <person name="Shapiro H."/>
            <person name="Schmutz J."/>
            <person name="Grimwood J."/>
            <person name="Lindquist E."/>
            <person name="Lucas S."/>
            <person name="Grigoriev I.V."/>
            <person name="Schmitt R."/>
            <person name="Kirk D."/>
            <person name="Rokhsar D.S."/>
        </authorList>
    </citation>
    <scope>NUCLEOTIDE SEQUENCE [LARGE SCALE GENOMIC DNA]</scope>
    <source>
        <strain evidence="12">f. Nagariensis / Eve</strain>
    </source>
</reference>
<dbReference type="KEGG" id="vcn:VOLCADRAFT_93833"/>
<dbReference type="SUPFAM" id="SSF82199">
    <property type="entry name" value="SET domain"/>
    <property type="match status" value="1"/>
</dbReference>
<dbReference type="AlphaFoldDB" id="D8U366"/>
<dbReference type="EMBL" id="GL378355">
    <property type="protein sequence ID" value="EFJ45700.1"/>
    <property type="molecule type" value="Genomic_DNA"/>
</dbReference>
<feature type="compositionally biased region" description="Low complexity" evidence="8">
    <location>
        <begin position="975"/>
        <end position="1002"/>
    </location>
</feature>
<dbReference type="STRING" id="3068.D8U366"/>
<accession>D8U366</accession>
<evidence type="ECO:0000256" key="7">
    <source>
        <dbReference type="ARBA" id="ARBA00022833"/>
    </source>
</evidence>
<sequence>MDQVTWPNIIKEKGWGSIKLATSPLVSCVADTASCISPCWLTFNELPCAVPGMRHSEVPWQYDTARPLPPPEHPPHLVYLPQGLLSSRTAFAALHARCLAQGLALKVVTAASTPNLQVVMLLVAAHRQTHHYQPPMAAAVPAAGASRGDIPPLRSSMSAPAQPQASLTNPTGDPNINNHHSRPPHQDHQQHHHHQQQQEILYPSCRPYQPSSDPSSCLGGPREAGMVSGGGVCVATVVMAAGTAPSPTAPGGLEATAPPEASGQPPQQHESQRRGLNGGVGGAGAAAVSVSPTLSAMPTSTPIWDQQLPTQALTAEAKAGTALATVMSNATVQMAGAAGAGPAAAAGAMVAGVGAGDSAAAAVVTPVPSATGGEDGVGVGWWSTIGQPGGGVAATNPVNGGGGRGGGGRGGGQLCFYAYFVPYKPGRDLRPDQPCNGWWKRRLGERRNRDRDKDVLAWRQDLRLLGPRRPDGLPLGEARVRLQGYWDSSTSLCRGAAAPGKMQSGWDWVGGSSSLQLHCCQVTSVLPETVFMYSMLPWWRKPDDLQGTLEPVMAHLHDGFLRECQCAAWECGKLRARQALRHVREHGVQYMLEVRAGERLGAGQLGVFAGEAIPADTYLFEYVGVWLPRGEPEMLEEVYEPAGLHYLYDLSHRYELPSDRDARRANGSSAGGGVTEVSCAAGGVGTSSGRDRKRRADRATSAAAACGDAEDDGESAYIPVVVDATQLGNVARFVNHLCEGANLVSVNVCMGGCAWVGGLEDIHMTIMMRTARDIAAGEELTLDYQAGWSEEEKARLQVHPEGLVPCRCGARKCLGYVFPFIDRRSTATCQTPPKVQARRNAPGTRPWAEAPDTIPSIANTTTTASEAADATATAAGKLAAAAAAAAVAMGREAFVGQEQEGKDRTGEEEPTEHKEAVAMEEEEEEQKCSASMIGATGGGEGGGGNTSSSLLPPIAIGVQRQFEHAPMADTEGRNPLSPSSLSPSSHYGSTASVSVTTSSGAVQRREMASTGKTARVKLRVSAFWGDLCELCWGRSALHSPFIHAVAATAATGTKTAAELQAVKYYLTVHRTGSPVLRQPAGFFALATNVRTTHQKRLCSLCPGSWLALAEV</sequence>
<feature type="compositionally biased region" description="Gly residues" evidence="8">
    <location>
        <begin position="935"/>
        <end position="945"/>
    </location>
</feature>
<dbReference type="eggNOG" id="KOG1080">
    <property type="taxonomic scope" value="Eukaryota"/>
</dbReference>
<dbReference type="RefSeq" id="XP_002953101.1">
    <property type="nucleotide sequence ID" value="XM_002953055.1"/>
</dbReference>
<name>D8U366_VOLCA</name>
<dbReference type="GeneID" id="9625727"/>
<feature type="region of interest" description="Disordered" evidence="8">
    <location>
        <begin position="831"/>
        <end position="855"/>
    </location>
</feature>
<organism evidence="12">
    <name type="scientific">Volvox carteri f. nagariensis</name>
    <dbReference type="NCBI Taxonomy" id="3068"/>
    <lineage>
        <taxon>Eukaryota</taxon>
        <taxon>Viridiplantae</taxon>
        <taxon>Chlorophyta</taxon>
        <taxon>core chlorophytes</taxon>
        <taxon>Chlorophyceae</taxon>
        <taxon>CS clade</taxon>
        <taxon>Chlamydomonadales</taxon>
        <taxon>Volvocaceae</taxon>
        <taxon>Volvox</taxon>
    </lineage>
</organism>
<evidence type="ECO:0000256" key="3">
    <source>
        <dbReference type="ARBA" id="ARBA00022603"/>
    </source>
</evidence>
<evidence type="ECO:0000259" key="9">
    <source>
        <dbReference type="PROSITE" id="PS50280"/>
    </source>
</evidence>
<dbReference type="SMART" id="SM00317">
    <property type="entry name" value="SET"/>
    <property type="match status" value="1"/>
</dbReference>
<dbReference type="Gene3D" id="2.170.270.10">
    <property type="entry name" value="SET domain"/>
    <property type="match status" value="1"/>
</dbReference>
<comment type="subcellular location">
    <subcellularLocation>
        <location evidence="1">Chromosome</location>
    </subcellularLocation>
</comment>
<keyword evidence="2" id="KW-0158">Chromosome</keyword>
<keyword evidence="7" id="KW-0862">Zinc</keyword>
<gene>
    <name evidence="11" type="ORF">VOLCADRAFT_93833</name>
</gene>
<dbReference type="PROSITE" id="PS50280">
    <property type="entry name" value="SET"/>
    <property type="match status" value="1"/>
</dbReference>
<feature type="region of interest" description="Disordered" evidence="8">
    <location>
        <begin position="896"/>
        <end position="951"/>
    </location>
</feature>
<evidence type="ECO:0000256" key="1">
    <source>
        <dbReference type="ARBA" id="ARBA00004286"/>
    </source>
</evidence>
<dbReference type="PANTHER" id="PTHR46223">
    <property type="entry name" value="HISTONE-LYSINE N-METHYLTRANSFERASE SUV39H"/>
    <property type="match status" value="1"/>
</dbReference>
<keyword evidence="5" id="KW-0949">S-adenosyl-L-methionine</keyword>
<dbReference type="GO" id="GO:0046872">
    <property type="term" value="F:metal ion binding"/>
    <property type="evidence" value="ECO:0007669"/>
    <property type="project" value="UniProtKB-KW"/>
</dbReference>
<evidence type="ECO:0000313" key="11">
    <source>
        <dbReference type="EMBL" id="EFJ45700.1"/>
    </source>
</evidence>
<keyword evidence="4" id="KW-0808">Transferase</keyword>
<dbReference type="GO" id="GO:0005694">
    <property type="term" value="C:chromosome"/>
    <property type="evidence" value="ECO:0007669"/>
    <property type="project" value="UniProtKB-SubCell"/>
</dbReference>
<keyword evidence="12" id="KW-1185">Reference proteome</keyword>
<dbReference type="OrthoDB" id="5792673at2759"/>
<dbReference type="Pfam" id="PF00856">
    <property type="entry name" value="SET"/>
    <property type="match status" value="1"/>
</dbReference>
<feature type="region of interest" description="Disordered" evidence="8">
    <location>
        <begin position="245"/>
        <end position="284"/>
    </location>
</feature>
<dbReference type="InterPro" id="IPR003616">
    <property type="entry name" value="Post-SET_dom"/>
</dbReference>
<proteinExistence type="predicted"/>
<feature type="domain" description="Post-SET" evidence="10">
    <location>
        <begin position="802"/>
        <end position="818"/>
    </location>
</feature>
<dbReference type="InterPro" id="IPR001214">
    <property type="entry name" value="SET_dom"/>
</dbReference>
<evidence type="ECO:0000256" key="4">
    <source>
        <dbReference type="ARBA" id="ARBA00022679"/>
    </source>
</evidence>
<feature type="compositionally biased region" description="Low complexity" evidence="8">
    <location>
        <begin position="155"/>
        <end position="166"/>
    </location>
</feature>
<feature type="compositionally biased region" description="Polar residues" evidence="8">
    <location>
        <begin position="167"/>
        <end position="178"/>
    </location>
</feature>
<protein>
    <recommendedName>
        <fullName evidence="13">SET domain-containing protein</fullName>
    </recommendedName>
</protein>
<dbReference type="InParanoid" id="D8U366"/>
<dbReference type="PROSITE" id="PS50868">
    <property type="entry name" value="POST_SET"/>
    <property type="match status" value="1"/>
</dbReference>
<dbReference type="GO" id="GO:0032259">
    <property type="term" value="P:methylation"/>
    <property type="evidence" value="ECO:0007669"/>
    <property type="project" value="UniProtKB-KW"/>
</dbReference>
<feature type="domain" description="SET" evidence="9">
    <location>
        <begin position="590"/>
        <end position="785"/>
    </location>
</feature>
<feature type="compositionally biased region" description="Basic and acidic residues" evidence="8">
    <location>
        <begin position="899"/>
        <end position="917"/>
    </location>
</feature>
<evidence type="ECO:0008006" key="13">
    <source>
        <dbReference type="Google" id="ProtNLM"/>
    </source>
</evidence>
<dbReference type="PANTHER" id="PTHR46223:SF3">
    <property type="entry name" value="HISTONE-LYSINE N-METHYLTRANSFERASE SET-23"/>
    <property type="match status" value="1"/>
</dbReference>